<dbReference type="InterPro" id="IPR035952">
    <property type="entry name" value="Rhomboid-like_sf"/>
</dbReference>
<gene>
    <name evidence="7" type="ORF">AOG27_04585</name>
</gene>
<evidence type="ECO:0000256" key="4">
    <source>
        <dbReference type="ARBA" id="ARBA00023136"/>
    </source>
</evidence>
<comment type="subcellular location">
    <subcellularLocation>
        <location evidence="1">Membrane</location>
        <topology evidence="1">Multi-pass membrane protein</topology>
    </subcellularLocation>
</comment>
<proteinExistence type="predicted"/>
<keyword evidence="7" id="KW-0645">Protease</keyword>
<organism evidence="7 8">
    <name type="scientific">Pseudoalteromonas lipolytica</name>
    <dbReference type="NCBI Taxonomy" id="570156"/>
    <lineage>
        <taxon>Bacteria</taxon>
        <taxon>Pseudomonadati</taxon>
        <taxon>Pseudomonadota</taxon>
        <taxon>Gammaproteobacteria</taxon>
        <taxon>Alteromonadales</taxon>
        <taxon>Pseudoalteromonadaceae</taxon>
        <taxon>Pseudoalteromonas</taxon>
    </lineage>
</organism>
<dbReference type="SUPFAM" id="SSF144091">
    <property type="entry name" value="Rhomboid-like"/>
    <property type="match status" value="1"/>
</dbReference>
<reference evidence="7 8" key="1">
    <citation type="submission" date="2015-09" db="EMBL/GenBank/DDBJ databases">
        <title>Draft Genome Sequence of Pseudoalteromonas lipolytica UCD-48B.</title>
        <authorList>
            <person name="Krusor M."/>
            <person name="Coil D.A."/>
            <person name="Lang J.M."/>
            <person name="Eisen J.A."/>
            <person name="Alexiev A."/>
        </authorList>
    </citation>
    <scope>NUCLEOTIDE SEQUENCE [LARGE SCALE GENOMIC DNA]</scope>
    <source>
        <strain evidence="7 8">UCD-48B</strain>
    </source>
</reference>
<feature type="transmembrane region" description="Helical" evidence="5">
    <location>
        <begin position="116"/>
        <end position="134"/>
    </location>
</feature>
<evidence type="ECO:0000256" key="2">
    <source>
        <dbReference type="ARBA" id="ARBA00022692"/>
    </source>
</evidence>
<accession>A0A0P7EIX1</accession>
<sequence length="196" mass="21591">MTEKKTVKIPPISSKRFAIFGIILVCLVLQIVNSLPGINLNGLGILPRQMSGLSGVFFAPFLHGGWAHLFSNLVPFAILGWLVCQFSVKRFWLVFAGTALIGGLLVWLFGRSNIHVGLSGVIYGLWGYLISYGIMHRSFKAILISIAVVVLYSGLIWGVFPQRVHISFESHLFGAISGAFIGYIMAKRDKQKSPKL</sequence>
<keyword evidence="2 5" id="KW-0812">Transmembrane</keyword>
<feature type="transmembrane region" description="Helical" evidence="5">
    <location>
        <begin position="141"/>
        <end position="160"/>
    </location>
</feature>
<dbReference type="OrthoDB" id="465874at2"/>
<dbReference type="EMBL" id="LJTC01000002">
    <property type="protein sequence ID" value="KPM85046.1"/>
    <property type="molecule type" value="Genomic_DNA"/>
</dbReference>
<keyword evidence="4 5" id="KW-0472">Membrane</keyword>
<evidence type="ECO:0000256" key="3">
    <source>
        <dbReference type="ARBA" id="ARBA00022989"/>
    </source>
</evidence>
<dbReference type="Proteomes" id="UP000050378">
    <property type="component" value="Unassembled WGS sequence"/>
</dbReference>
<keyword evidence="3 5" id="KW-1133">Transmembrane helix</keyword>
<dbReference type="GO" id="GO:0006508">
    <property type="term" value="P:proteolysis"/>
    <property type="evidence" value="ECO:0007669"/>
    <property type="project" value="UniProtKB-KW"/>
</dbReference>
<dbReference type="RefSeq" id="WP_054551803.1">
    <property type="nucleotide sequence ID" value="NZ_LJTC01000002.1"/>
</dbReference>
<feature type="transmembrane region" description="Helical" evidence="5">
    <location>
        <begin position="166"/>
        <end position="186"/>
    </location>
</feature>
<feature type="domain" description="Peptidase S54 rhomboid" evidence="6">
    <location>
        <begin position="55"/>
        <end position="187"/>
    </location>
</feature>
<dbReference type="GO" id="GO:0016020">
    <property type="term" value="C:membrane"/>
    <property type="evidence" value="ECO:0007669"/>
    <property type="project" value="UniProtKB-SubCell"/>
</dbReference>
<evidence type="ECO:0000256" key="5">
    <source>
        <dbReference type="SAM" id="Phobius"/>
    </source>
</evidence>
<dbReference type="AlphaFoldDB" id="A0A0P7EIX1"/>
<evidence type="ECO:0000313" key="8">
    <source>
        <dbReference type="Proteomes" id="UP000050378"/>
    </source>
</evidence>
<name>A0A0P7EIX1_9GAMM</name>
<evidence type="ECO:0000313" key="7">
    <source>
        <dbReference type="EMBL" id="KPM85046.1"/>
    </source>
</evidence>
<dbReference type="PATRIC" id="fig|570156.3.peg.902"/>
<keyword evidence="7" id="KW-0378">Hydrolase</keyword>
<dbReference type="Pfam" id="PF01694">
    <property type="entry name" value="Rhomboid"/>
    <property type="match status" value="1"/>
</dbReference>
<comment type="caution">
    <text evidence="7">The sequence shown here is derived from an EMBL/GenBank/DDBJ whole genome shotgun (WGS) entry which is preliminary data.</text>
</comment>
<evidence type="ECO:0000256" key="1">
    <source>
        <dbReference type="ARBA" id="ARBA00004141"/>
    </source>
</evidence>
<protein>
    <submittedName>
        <fullName evidence="7">Protease</fullName>
    </submittedName>
</protein>
<dbReference type="Gene3D" id="1.20.1540.10">
    <property type="entry name" value="Rhomboid-like"/>
    <property type="match status" value="1"/>
</dbReference>
<feature type="transmembrane region" description="Helical" evidence="5">
    <location>
        <begin position="58"/>
        <end position="84"/>
    </location>
</feature>
<feature type="transmembrane region" description="Helical" evidence="5">
    <location>
        <begin position="91"/>
        <end position="110"/>
    </location>
</feature>
<evidence type="ECO:0000259" key="6">
    <source>
        <dbReference type="Pfam" id="PF01694"/>
    </source>
</evidence>
<dbReference type="STRING" id="570156.AOG27_04585"/>
<dbReference type="GO" id="GO:0004252">
    <property type="term" value="F:serine-type endopeptidase activity"/>
    <property type="evidence" value="ECO:0007669"/>
    <property type="project" value="InterPro"/>
</dbReference>
<dbReference type="PANTHER" id="PTHR43066">
    <property type="entry name" value="RHOMBOID-RELATED PROTEIN"/>
    <property type="match status" value="1"/>
</dbReference>
<dbReference type="InterPro" id="IPR022764">
    <property type="entry name" value="Peptidase_S54_rhomboid_dom"/>
</dbReference>